<keyword evidence="4" id="KW-0479">Metal-binding</keyword>
<dbReference type="AlphaFoldDB" id="A0A060SFY5"/>
<evidence type="ECO:0000313" key="10">
    <source>
        <dbReference type="Proteomes" id="UP000029665"/>
    </source>
</evidence>
<evidence type="ECO:0000256" key="5">
    <source>
        <dbReference type="ARBA" id="ARBA00022833"/>
    </source>
</evidence>
<evidence type="ECO:0000256" key="4">
    <source>
        <dbReference type="ARBA" id="ARBA00022723"/>
    </source>
</evidence>
<dbReference type="InterPro" id="IPR036671">
    <property type="entry name" value="DPH_MB_sf"/>
</dbReference>
<feature type="domain" description="J" evidence="7">
    <location>
        <begin position="38"/>
        <end position="104"/>
    </location>
</feature>
<dbReference type="EMBL" id="CCBP010000121">
    <property type="protein sequence ID" value="CDO73422.1"/>
    <property type="molecule type" value="Genomic_DNA"/>
</dbReference>
<dbReference type="HOGENOM" id="CLU_017633_7_1_1"/>
<accession>A0A060SFY5</accession>
<evidence type="ECO:0000259" key="7">
    <source>
        <dbReference type="PROSITE" id="PS50076"/>
    </source>
</evidence>
<dbReference type="PROSITE" id="PS51074">
    <property type="entry name" value="DPH_MB"/>
    <property type="match status" value="1"/>
</dbReference>
<dbReference type="Gene3D" id="3.10.660.10">
    <property type="entry name" value="DPH Zinc finger"/>
    <property type="match status" value="1"/>
</dbReference>
<comment type="caution">
    <text evidence="9">The sequence shown here is derived from an EMBL/GenBank/DDBJ whole genome shotgun (WGS) entry which is preliminary data.</text>
</comment>
<dbReference type="SUPFAM" id="SSF144217">
    <property type="entry name" value="CSL zinc finger"/>
    <property type="match status" value="1"/>
</dbReference>
<sequence>MVHALKAIAKREKRGGMVVDGRPPVLNLTKLADERVPDYYELLAVSPTASQADIKAAYHRALLLYHPDKRDSGSTTPTIDIGLLKQAFNTLYTPELRKDYDAIRSANGPQHGPRPAQVVSLEEFEERDGPEGAIWVYPCRCGGQYVVTEAMLDAGQHMVGCGSCSEAVWAGYELVEEEEGAHHK</sequence>
<gene>
    <name evidence="9" type="ORF">BN946_scf185013.g56</name>
</gene>
<evidence type="ECO:0000313" key="9">
    <source>
        <dbReference type="EMBL" id="CDO73422.1"/>
    </source>
</evidence>
<dbReference type="SUPFAM" id="SSF46565">
    <property type="entry name" value="Chaperone J-domain"/>
    <property type="match status" value="1"/>
</dbReference>
<protein>
    <recommendedName>
        <fullName evidence="3">Diphthamide biosynthesis protein 4</fullName>
    </recommendedName>
</protein>
<evidence type="ECO:0000259" key="8">
    <source>
        <dbReference type="PROSITE" id="PS51074"/>
    </source>
</evidence>
<evidence type="ECO:0000256" key="3">
    <source>
        <dbReference type="ARBA" id="ARBA00021797"/>
    </source>
</evidence>
<dbReference type="Pfam" id="PF00226">
    <property type="entry name" value="DnaJ"/>
    <property type="match status" value="1"/>
</dbReference>
<keyword evidence="5" id="KW-0862">Zinc</keyword>
<comment type="similarity">
    <text evidence="2">Belongs to the DPH4 family.</text>
</comment>
<evidence type="ECO:0000256" key="2">
    <source>
        <dbReference type="ARBA" id="ARBA00006169"/>
    </source>
</evidence>
<organism evidence="9 10">
    <name type="scientific">Pycnoporus cinnabarinus</name>
    <name type="common">Cinnabar-red polypore</name>
    <name type="synonym">Trametes cinnabarina</name>
    <dbReference type="NCBI Taxonomy" id="5643"/>
    <lineage>
        <taxon>Eukaryota</taxon>
        <taxon>Fungi</taxon>
        <taxon>Dikarya</taxon>
        <taxon>Basidiomycota</taxon>
        <taxon>Agaricomycotina</taxon>
        <taxon>Agaricomycetes</taxon>
        <taxon>Polyporales</taxon>
        <taxon>Polyporaceae</taxon>
        <taxon>Trametes</taxon>
    </lineage>
</organism>
<dbReference type="GO" id="GO:0001671">
    <property type="term" value="F:ATPase activator activity"/>
    <property type="evidence" value="ECO:0007669"/>
    <property type="project" value="TreeGrafter"/>
</dbReference>
<keyword evidence="6" id="KW-0408">Iron</keyword>
<dbReference type="InterPro" id="IPR001623">
    <property type="entry name" value="DnaJ_domain"/>
</dbReference>
<reference evidence="9" key="1">
    <citation type="submission" date="2014-01" db="EMBL/GenBank/DDBJ databases">
        <title>The genome of the white-rot fungus Pycnoporus cinnabarinus: a basidiomycete model with a versatile arsenal for lignocellulosic biomass breakdown.</title>
        <authorList>
            <person name="Levasseur A."/>
            <person name="Lomascolo A."/>
            <person name="Ruiz-Duenas F.J."/>
            <person name="Uzan E."/>
            <person name="Piumi F."/>
            <person name="Kues U."/>
            <person name="Ram A.F.J."/>
            <person name="Murat C."/>
            <person name="Haon M."/>
            <person name="Benoit I."/>
            <person name="Arfi Y."/>
            <person name="Chevret D."/>
            <person name="Drula E."/>
            <person name="Kwon M.J."/>
            <person name="Gouret P."/>
            <person name="Lesage-Meessen L."/>
            <person name="Lombard V."/>
            <person name="Mariette J."/>
            <person name="Noirot C."/>
            <person name="Park J."/>
            <person name="Patyshakuliyeva A."/>
            <person name="Wieneger R.A.B."/>
            <person name="Wosten H.A.B."/>
            <person name="Martin F."/>
            <person name="Coutinho P.M."/>
            <person name="de Vries R."/>
            <person name="Martinez A.T."/>
            <person name="Klopp C."/>
            <person name="Pontarotti P."/>
            <person name="Henrissat B."/>
            <person name="Record E."/>
        </authorList>
    </citation>
    <scope>NUCLEOTIDE SEQUENCE [LARGE SCALE GENOMIC DNA]</scope>
    <source>
        <strain evidence="9">BRFM137</strain>
    </source>
</reference>
<comment type="function">
    <text evidence="1">Required for the first step of diphthamide biosynthesis, the transfer of 3-amino-3-carboxypropyl from S-adenosyl-L-methionine to a histidine residue. Diphthamide is a post-translational modification of histidine which occurs in elongation factor 2.</text>
</comment>
<name>A0A060SFY5_PYCCI</name>
<dbReference type="GO" id="GO:0008198">
    <property type="term" value="F:ferrous iron binding"/>
    <property type="evidence" value="ECO:0007669"/>
    <property type="project" value="TreeGrafter"/>
</dbReference>
<proteinExistence type="inferred from homology"/>
<evidence type="ECO:0000256" key="6">
    <source>
        <dbReference type="ARBA" id="ARBA00023004"/>
    </source>
</evidence>
<dbReference type="CDD" id="cd06257">
    <property type="entry name" value="DnaJ"/>
    <property type="match status" value="1"/>
</dbReference>
<dbReference type="PRINTS" id="PR00625">
    <property type="entry name" value="JDOMAIN"/>
</dbReference>
<dbReference type="UniPathway" id="UPA00559"/>
<feature type="domain" description="DPH-type MB" evidence="8">
    <location>
        <begin position="115"/>
        <end position="173"/>
    </location>
</feature>
<keyword evidence="10" id="KW-1185">Reference proteome</keyword>
<dbReference type="Pfam" id="PF05207">
    <property type="entry name" value="Zn_ribbon_CSL"/>
    <property type="match status" value="1"/>
</dbReference>
<dbReference type="GO" id="GO:0017183">
    <property type="term" value="P:protein histidyl modification to diphthamide"/>
    <property type="evidence" value="ECO:0007669"/>
    <property type="project" value="UniProtKB-UniPathway"/>
</dbReference>
<dbReference type="Proteomes" id="UP000029665">
    <property type="component" value="Unassembled WGS sequence"/>
</dbReference>
<dbReference type="Gene3D" id="1.10.287.110">
    <property type="entry name" value="DnaJ domain"/>
    <property type="match status" value="1"/>
</dbReference>
<dbReference type="InterPro" id="IPR007872">
    <property type="entry name" value="DPH_MB_dom"/>
</dbReference>
<evidence type="ECO:0000256" key="1">
    <source>
        <dbReference type="ARBA" id="ARBA00003474"/>
    </source>
</evidence>
<dbReference type="SMART" id="SM00271">
    <property type="entry name" value="DnaJ"/>
    <property type="match status" value="1"/>
</dbReference>
<dbReference type="OrthoDB" id="445556at2759"/>
<dbReference type="STRING" id="5643.A0A060SFY5"/>
<dbReference type="PROSITE" id="PS50076">
    <property type="entry name" value="DNAJ_2"/>
    <property type="match status" value="1"/>
</dbReference>
<dbReference type="InterPro" id="IPR036869">
    <property type="entry name" value="J_dom_sf"/>
</dbReference>
<dbReference type="OMA" id="LEDMTWE"/>
<dbReference type="PANTHER" id="PTHR45255">
    <property type="entry name" value="DNAJ HOMOLOG SUBFAMILY C MEMBER 24"/>
    <property type="match status" value="1"/>
</dbReference>
<dbReference type="PANTHER" id="PTHR45255:SF1">
    <property type="entry name" value="DNAJ HOMOLOG SUBFAMILY C MEMBER 24"/>
    <property type="match status" value="1"/>
</dbReference>